<dbReference type="RefSeq" id="WP_190210980.1">
    <property type="nucleotide sequence ID" value="NZ_BNBO01000011.1"/>
</dbReference>
<dbReference type="PANTHER" id="PTHR35525">
    <property type="entry name" value="BLL6575 PROTEIN"/>
    <property type="match status" value="1"/>
</dbReference>
<dbReference type="EMBL" id="BNBO01000011">
    <property type="protein sequence ID" value="GHH68735.1"/>
    <property type="molecule type" value="Genomic_DNA"/>
</dbReference>
<dbReference type="InterPro" id="IPR010852">
    <property type="entry name" value="ABATE"/>
</dbReference>
<evidence type="ECO:0000259" key="2">
    <source>
        <dbReference type="Pfam" id="PF11706"/>
    </source>
</evidence>
<dbReference type="Pfam" id="PF11706">
    <property type="entry name" value="zf-CGNR"/>
    <property type="match status" value="1"/>
</dbReference>
<evidence type="ECO:0000256" key="1">
    <source>
        <dbReference type="SAM" id="MobiDB-lite"/>
    </source>
</evidence>
<dbReference type="InterPro" id="IPR023286">
    <property type="entry name" value="ABATE_dom_sf"/>
</dbReference>
<evidence type="ECO:0000313" key="4">
    <source>
        <dbReference type="Proteomes" id="UP000617734"/>
    </source>
</evidence>
<dbReference type="Gene3D" id="1.10.3300.10">
    <property type="entry name" value="Jann2411-like domain"/>
    <property type="match status" value="1"/>
</dbReference>
<gene>
    <name evidence="3" type="ORF">GCM10018781_26270</name>
</gene>
<reference evidence="3" key="2">
    <citation type="submission" date="2020-09" db="EMBL/GenBank/DDBJ databases">
        <authorList>
            <person name="Sun Q."/>
            <person name="Ohkuma M."/>
        </authorList>
    </citation>
    <scope>NUCLEOTIDE SEQUENCE</scope>
    <source>
        <strain evidence="3">JCM 4646</strain>
    </source>
</reference>
<dbReference type="AlphaFoldDB" id="A0A919FM84"/>
<accession>A0A919FM84</accession>
<dbReference type="InterPro" id="IPR021005">
    <property type="entry name" value="Znf_CGNR"/>
</dbReference>
<dbReference type="PANTHER" id="PTHR35525:SF3">
    <property type="entry name" value="BLL6575 PROTEIN"/>
    <property type="match status" value="1"/>
</dbReference>
<organism evidence="3 4">
    <name type="scientific">Kitasatospora indigofera</name>
    <dbReference type="NCBI Taxonomy" id="67307"/>
    <lineage>
        <taxon>Bacteria</taxon>
        <taxon>Bacillati</taxon>
        <taxon>Actinomycetota</taxon>
        <taxon>Actinomycetes</taxon>
        <taxon>Kitasatosporales</taxon>
        <taxon>Streptomycetaceae</taxon>
        <taxon>Kitasatospora</taxon>
    </lineage>
</organism>
<feature type="domain" description="Zinc finger CGNR" evidence="2">
    <location>
        <begin position="173"/>
        <end position="211"/>
    </location>
</feature>
<keyword evidence="4" id="KW-1185">Reference proteome</keyword>
<sequence>MDGGGTVDTQARAQDRATADGMPLTGEPLALELVNTTFVRGGVRGVLVDALRTPEDLGDWLAARAPLFSEPLRAGLAGAAVTGAQVARFRELRQALRDLAAALVAGERPADAPVALLNSSARLAVSWPEFEPGSGGPARTVTRWSEPDPLLAALGEVAVAGVGLLAGEAAGQVRACPAPGCILYFVKSHGRREWCTVGCGNRVRVARHSRRLKGDPA</sequence>
<dbReference type="Pfam" id="PF07336">
    <property type="entry name" value="ABATE"/>
    <property type="match status" value="1"/>
</dbReference>
<proteinExistence type="predicted"/>
<dbReference type="SUPFAM" id="SSF160904">
    <property type="entry name" value="Jann2411-like"/>
    <property type="match status" value="1"/>
</dbReference>
<comment type="caution">
    <text evidence="3">The sequence shown here is derived from an EMBL/GenBank/DDBJ whole genome shotgun (WGS) entry which is preliminary data.</text>
</comment>
<name>A0A919FM84_9ACTN</name>
<dbReference type="Proteomes" id="UP000617734">
    <property type="component" value="Unassembled WGS sequence"/>
</dbReference>
<reference evidence="3" key="1">
    <citation type="journal article" date="2014" name="Int. J. Syst. Evol. Microbiol.">
        <title>Complete genome sequence of Corynebacterium casei LMG S-19264T (=DSM 44701T), isolated from a smear-ripened cheese.</title>
        <authorList>
            <consortium name="US DOE Joint Genome Institute (JGI-PGF)"/>
            <person name="Walter F."/>
            <person name="Albersmeier A."/>
            <person name="Kalinowski J."/>
            <person name="Ruckert C."/>
        </authorList>
    </citation>
    <scope>NUCLEOTIDE SEQUENCE</scope>
    <source>
        <strain evidence="3">JCM 4646</strain>
    </source>
</reference>
<protein>
    <recommendedName>
        <fullName evidence="2">Zinc finger CGNR domain-containing protein</fullName>
    </recommendedName>
</protein>
<evidence type="ECO:0000313" key="3">
    <source>
        <dbReference type="EMBL" id="GHH68735.1"/>
    </source>
</evidence>
<feature type="region of interest" description="Disordered" evidence="1">
    <location>
        <begin position="1"/>
        <end position="23"/>
    </location>
</feature>
<dbReference type="GeneID" id="95353082"/>